<proteinExistence type="predicted"/>
<dbReference type="RefSeq" id="WP_344162805.1">
    <property type="nucleotide sequence ID" value="NZ_BAAAPC010000011.1"/>
</dbReference>
<comment type="caution">
    <text evidence="4">The sequence shown here is derived from an EMBL/GenBank/DDBJ whole genome shotgun (WGS) entry which is preliminary data.</text>
</comment>
<evidence type="ECO:0000256" key="2">
    <source>
        <dbReference type="ARBA" id="ARBA00022840"/>
    </source>
</evidence>
<organism evidence="4 5">
    <name type="scientific">Nocardiopsis rhodophaea</name>
    <dbReference type="NCBI Taxonomy" id="280238"/>
    <lineage>
        <taxon>Bacteria</taxon>
        <taxon>Bacillati</taxon>
        <taxon>Actinomycetota</taxon>
        <taxon>Actinomycetes</taxon>
        <taxon>Streptosporangiales</taxon>
        <taxon>Nocardiopsidaceae</taxon>
        <taxon>Nocardiopsis</taxon>
    </lineage>
</organism>
<dbReference type="InterPro" id="IPR003593">
    <property type="entry name" value="AAA+_ATPase"/>
</dbReference>
<dbReference type="Pfam" id="PF00005">
    <property type="entry name" value="ABC_tran"/>
    <property type="match status" value="1"/>
</dbReference>
<dbReference type="EMBL" id="BAAAPC010000011">
    <property type="protein sequence ID" value="GAA2000075.1"/>
    <property type="molecule type" value="Genomic_DNA"/>
</dbReference>
<accession>A0ABN2T6J9</accession>
<name>A0ABN2T6J9_9ACTN</name>
<evidence type="ECO:0000256" key="1">
    <source>
        <dbReference type="ARBA" id="ARBA00022741"/>
    </source>
</evidence>
<dbReference type="GO" id="GO:0005524">
    <property type="term" value="F:ATP binding"/>
    <property type="evidence" value="ECO:0007669"/>
    <property type="project" value="UniProtKB-KW"/>
</dbReference>
<dbReference type="PROSITE" id="PS50893">
    <property type="entry name" value="ABC_TRANSPORTER_2"/>
    <property type="match status" value="1"/>
</dbReference>
<protein>
    <submittedName>
        <fullName evidence="4">ABC transporter ATP-binding protein</fullName>
    </submittedName>
</protein>
<sequence length="222" mass="24138">MPNPVIAMTDVVRRYGDRRVLGPLSLNLDPGECLAVTGPNGAGKSTLVRIAGGRELPDEGVVEVCSRTPNEFAREFRRNVSLLDEAAFYPDLTVREHLELIAVGHGCGAESRHVVTAALRRCRLVEHADLTPGRLSRGLQQLTLIATLLVRPNARLLILDEPERHLDAAARDSLTELLAEAKSAGSAILLATHHETLVDRLADMRLRIADGTARTDAPKGQR</sequence>
<dbReference type="Gene3D" id="3.40.50.300">
    <property type="entry name" value="P-loop containing nucleotide triphosphate hydrolases"/>
    <property type="match status" value="1"/>
</dbReference>
<keyword evidence="2 4" id="KW-0067">ATP-binding</keyword>
<dbReference type="SUPFAM" id="SSF52540">
    <property type="entry name" value="P-loop containing nucleoside triphosphate hydrolases"/>
    <property type="match status" value="1"/>
</dbReference>
<keyword evidence="1" id="KW-0547">Nucleotide-binding</keyword>
<dbReference type="PANTHER" id="PTHR43158">
    <property type="entry name" value="SKFA PEPTIDE EXPORT ATP-BINDING PROTEIN SKFE"/>
    <property type="match status" value="1"/>
</dbReference>
<dbReference type="PANTHER" id="PTHR43158:SF2">
    <property type="entry name" value="SKFA PEPTIDE EXPORT ATP-BINDING PROTEIN SKFE"/>
    <property type="match status" value="1"/>
</dbReference>
<evidence type="ECO:0000313" key="4">
    <source>
        <dbReference type="EMBL" id="GAA2000075.1"/>
    </source>
</evidence>
<reference evidence="4 5" key="1">
    <citation type="journal article" date="2019" name="Int. J. Syst. Evol. Microbiol.">
        <title>The Global Catalogue of Microorganisms (GCM) 10K type strain sequencing project: providing services to taxonomists for standard genome sequencing and annotation.</title>
        <authorList>
            <consortium name="The Broad Institute Genomics Platform"/>
            <consortium name="The Broad Institute Genome Sequencing Center for Infectious Disease"/>
            <person name="Wu L."/>
            <person name="Ma J."/>
        </authorList>
    </citation>
    <scope>NUCLEOTIDE SEQUENCE [LARGE SCALE GENOMIC DNA]</scope>
    <source>
        <strain evidence="4 5">JCM 15313</strain>
    </source>
</reference>
<dbReference type="InterPro" id="IPR003439">
    <property type="entry name" value="ABC_transporter-like_ATP-bd"/>
</dbReference>
<dbReference type="Proteomes" id="UP001501585">
    <property type="component" value="Unassembled WGS sequence"/>
</dbReference>
<dbReference type="InterPro" id="IPR027417">
    <property type="entry name" value="P-loop_NTPase"/>
</dbReference>
<evidence type="ECO:0000313" key="5">
    <source>
        <dbReference type="Proteomes" id="UP001501585"/>
    </source>
</evidence>
<dbReference type="CDD" id="cd03230">
    <property type="entry name" value="ABC_DR_subfamily_A"/>
    <property type="match status" value="1"/>
</dbReference>
<gene>
    <name evidence="4" type="ORF">GCM10009799_29180</name>
</gene>
<evidence type="ECO:0000259" key="3">
    <source>
        <dbReference type="PROSITE" id="PS50893"/>
    </source>
</evidence>
<keyword evidence="5" id="KW-1185">Reference proteome</keyword>
<dbReference type="SMART" id="SM00382">
    <property type="entry name" value="AAA"/>
    <property type="match status" value="1"/>
</dbReference>
<feature type="domain" description="ABC transporter" evidence="3">
    <location>
        <begin position="6"/>
        <end position="222"/>
    </location>
</feature>